<comment type="caution">
    <text evidence="9">The sequence shown here is derived from an EMBL/GenBank/DDBJ whole genome shotgun (WGS) entry which is preliminary data.</text>
</comment>
<dbReference type="GO" id="GO:0003677">
    <property type="term" value="F:DNA binding"/>
    <property type="evidence" value="ECO:0007669"/>
    <property type="project" value="UniProtKB-KW"/>
</dbReference>
<evidence type="ECO:0000256" key="5">
    <source>
        <dbReference type="ARBA" id="ARBA00023125"/>
    </source>
</evidence>
<dbReference type="SUPFAM" id="SSF56300">
    <property type="entry name" value="Metallo-dependent phosphatases"/>
    <property type="match status" value="1"/>
</dbReference>
<protein>
    <recommendedName>
        <fullName evidence="3">DNA polymerase epsilon subunit B</fullName>
    </recommendedName>
    <alternativeName>
        <fullName evidence="7">DNA polymerase II subunit 2</fullName>
    </alternativeName>
</protein>
<evidence type="ECO:0000256" key="7">
    <source>
        <dbReference type="ARBA" id="ARBA00032930"/>
    </source>
</evidence>
<evidence type="ECO:0000256" key="6">
    <source>
        <dbReference type="ARBA" id="ARBA00023242"/>
    </source>
</evidence>
<keyword evidence="4" id="KW-0235">DNA replication</keyword>
<comment type="subcellular location">
    <subcellularLocation>
        <location evidence="1">Nucleus</location>
    </subcellularLocation>
</comment>
<dbReference type="InterPro" id="IPR016266">
    <property type="entry name" value="POLE2"/>
</dbReference>
<dbReference type="GO" id="GO:0042276">
    <property type="term" value="P:error-prone translesion synthesis"/>
    <property type="evidence" value="ECO:0007669"/>
    <property type="project" value="TreeGrafter"/>
</dbReference>
<dbReference type="AlphaFoldDB" id="A0A9Q3CSG0"/>
<dbReference type="Pfam" id="PF04042">
    <property type="entry name" value="DNA_pol_E_B"/>
    <property type="match status" value="1"/>
</dbReference>
<evidence type="ECO:0000259" key="8">
    <source>
        <dbReference type="Pfam" id="PF04042"/>
    </source>
</evidence>
<evidence type="ECO:0000256" key="2">
    <source>
        <dbReference type="ARBA" id="ARBA00009560"/>
    </source>
</evidence>
<name>A0A9Q3CSG0_9BASI</name>
<accession>A0A9Q3CSG0</accession>
<dbReference type="PANTHER" id="PTHR12708">
    <property type="entry name" value="DNA POLYMERASE EPSILON SUBUNIT B"/>
    <property type="match status" value="1"/>
</dbReference>
<evidence type="ECO:0000256" key="4">
    <source>
        <dbReference type="ARBA" id="ARBA00022705"/>
    </source>
</evidence>
<evidence type="ECO:0000313" key="10">
    <source>
        <dbReference type="Proteomes" id="UP000765509"/>
    </source>
</evidence>
<comment type="similarity">
    <text evidence="2">Belongs to the DNA polymerase epsilon subunit B family.</text>
</comment>
<dbReference type="GO" id="GO:0006261">
    <property type="term" value="P:DNA-templated DNA replication"/>
    <property type="evidence" value="ECO:0007669"/>
    <property type="project" value="InterPro"/>
</dbReference>
<feature type="domain" description="DNA polymerase alpha/delta/epsilon subunit B" evidence="8">
    <location>
        <begin position="354"/>
        <end position="578"/>
    </location>
</feature>
<dbReference type="EMBL" id="AVOT02010616">
    <property type="protein sequence ID" value="MBW0490514.1"/>
    <property type="molecule type" value="Genomic_DNA"/>
</dbReference>
<keyword evidence="5" id="KW-0238">DNA-binding</keyword>
<dbReference type="InterPro" id="IPR007185">
    <property type="entry name" value="DNA_pol_a/d/e_bsu"/>
</dbReference>
<dbReference type="OrthoDB" id="10254730at2759"/>
<dbReference type="InterPro" id="IPR029052">
    <property type="entry name" value="Metallo-depent_PP-like"/>
</dbReference>
<organism evidence="9 10">
    <name type="scientific">Austropuccinia psidii MF-1</name>
    <dbReference type="NCBI Taxonomy" id="1389203"/>
    <lineage>
        <taxon>Eukaryota</taxon>
        <taxon>Fungi</taxon>
        <taxon>Dikarya</taxon>
        <taxon>Basidiomycota</taxon>
        <taxon>Pucciniomycotina</taxon>
        <taxon>Pucciniomycetes</taxon>
        <taxon>Pucciniales</taxon>
        <taxon>Sphaerophragmiaceae</taxon>
        <taxon>Austropuccinia</taxon>
    </lineage>
</organism>
<dbReference type="PANTHER" id="PTHR12708:SF0">
    <property type="entry name" value="DNA POLYMERASE EPSILON SUBUNIT 2"/>
    <property type="match status" value="1"/>
</dbReference>
<dbReference type="GO" id="GO:0008622">
    <property type="term" value="C:epsilon DNA polymerase complex"/>
    <property type="evidence" value="ECO:0007669"/>
    <property type="project" value="InterPro"/>
</dbReference>
<keyword evidence="10" id="KW-1185">Reference proteome</keyword>
<dbReference type="Proteomes" id="UP000765509">
    <property type="component" value="Unassembled WGS sequence"/>
</dbReference>
<gene>
    <name evidence="9" type="ORF">O181_030229</name>
</gene>
<keyword evidence="6" id="KW-0539">Nucleus</keyword>
<evidence type="ECO:0000256" key="3">
    <source>
        <dbReference type="ARBA" id="ARBA00016011"/>
    </source>
</evidence>
<evidence type="ECO:0000256" key="1">
    <source>
        <dbReference type="ARBA" id="ARBA00004123"/>
    </source>
</evidence>
<sequence>MLGLCLLNELVVGGRGSPAAARPRRLFRLLQFLRQDFSNIPSYPFAMPPVDQTRSIIHRIFSKEHALILRGDALRWIQDMLVHYQVAPQDLEDTLNVLATACESHAASRDTSAVVDQDILQEVYEKLEANTVAEPSLAGADSQEIDNAQMPELQTLKVVDAFSIPRLTWSEERKIFEPPSGEASPSSILGRPSSKALYLRDRYHTIRQVILRNEHFSPPIGPGALNDQREEYMKLTSTNNLLGRAGQRFLLFGMLNRMKDNSYCLEDLDGRVKLDFSLASAAEGLFTEGCLVLAEGEYKANETFQVLEIGHPPSEQRAVSRKLFGHIDFLGCGAISLAEETRLKKQERNSDSQFIIISDVHLDHPKVLINLEQILKGYDNQLIESDETMRPPGLWILCGDFCQKPFVCDSTMISMYQNLFTKLATTFSQFPRVTQHIHLVLIPGPHDPWDSTTLPRPSLPRCIVKPLLHPSTQIPKENLHLASNPCRIRWMSQELVILRDNLASKMCRNIMSDVLKDPTLATHEAEVDVTKYLVQTLLDQGHLSPFSINTRPILWEYDQALRLYPMPTTLVLADAYPPYNLTYEGCHVFNPGSFGVGSRPTWANYYVATRTSEPSELAL</sequence>
<dbReference type="Gene3D" id="3.60.21.50">
    <property type="match status" value="1"/>
</dbReference>
<evidence type="ECO:0000313" key="9">
    <source>
        <dbReference type="EMBL" id="MBW0490514.1"/>
    </source>
</evidence>
<reference evidence="9" key="1">
    <citation type="submission" date="2021-03" db="EMBL/GenBank/DDBJ databases">
        <title>Draft genome sequence of rust myrtle Austropuccinia psidii MF-1, a brazilian biotype.</title>
        <authorList>
            <person name="Quecine M.C."/>
            <person name="Pachon D.M.R."/>
            <person name="Bonatelli M.L."/>
            <person name="Correr F.H."/>
            <person name="Franceschini L.M."/>
            <person name="Leite T.F."/>
            <person name="Margarido G.R.A."/>
            <person name="Almeida C.A."/>
            <person name="Ferrarezi J.A."/>
            <person name="Labate C.A."/>
        </authorList>
    </citation>
    <scope>NUCLEOTIDE SEQUENCE</scope>
    <source>
        <strain evidence="9">MF-1</strain>
    </source>
</reference>
<proteinExistence type="inferred from homology"/>